<keyword evidence="1" id="KW-0472">Membrane</keyword>
<gene>
    <name evidence="2" type="ORF">PRVXH_000427</name>
</gene>
<reference evidence="2" key="1">
    <citation type="journal article" date="2018" name="Antonie Van Leeuwenhoek">
        <title>Proteinivorax hydrogeniformans sp. nov., an anaerobic, haloalkaliphilic bacterium fermenting proteinaceous compounds with high hydrogen production.</title>
        <authorList>
            <person name="Boltyanskaya Y."/>
            <person name="Detkova E."/>
            <person name="Pimenov N."/>
            <person name="Kevbrin V."/>
        </authorList>
    </citation>
    <scope>NUCLEOTIDE SEQUENCE</scope>
    <source>
        <strain evidence="2">Z-710</strain>
    </source>
</reference>
<keyword evidence="1" id="KW-0812">Transmembrane</keyword>
<organism evidence="2">
    <name type="scientific">Proteinivorax hydrogeniformans</name>
    <dbReference type="NCBI Taxonomy" id="1826727"/>
    <lineage>
        <taxon>Bacteria</taxon>
        <taxon>Bacillati</taxon>
        <taxon>Bacillota</taxon>
        <taxon>Clostridia</taxon>
        <taxon>Eubacteriales</taxon>
        <taxon>Proteinivoracaceae</taxon>
        <taxon>Proteinivorax</taxon>
    </lineage>
</organism>
<dbReference type="RefSeq" id="WP_353893673.1">
    <property type="nucleotide sequence ID" value="NZ_CP159485.1"/>
</dbReference>
<feature type="transmembrane region" description="Helical" evidence="1">
    <location>
        <begin position="101"/>
        <end position="120"/>
    </location>
</feature>
<feature type="transmembrane region" description="Helical" evidence="1">
    <location>
        <begin position="12"/>
        <end position="39"/>
    </location>
</feature>
<proteinExistence type="predicted"/>
<dbReference type="EMBL" id="CP159485">
    <property type="protein sequence ID" value="XCI29125.1"/>
    <property type="molecule type" value="Genomic_DNA"/>
</dbReference>
<evidence type="ECO:0000313" key="2">
    <source>
        <dbReference type="EMBL" id="XCI29125.1"/>
    </source>
</evidence>
<evidence type="ECO:0000256" key="1">
    <source>
        <dbReference type="SAM" id="Phobius"/>
    </source>
</evidence>
<protein>
    <recommendedName>
        <fullName evidence="3">Transporter</fullName>
    </recommendedName>
</protein>
<reference evidence="2" key="2">
    <citation type="submission" date="2024-06" db="EMBL/GenBank/DDBJ databases">
        <authorList>
            <person name="Petrova K.O."/>
            <person name="Toshchakov S.V."/>
            <person name="Boltjanskaja Y.V."/>
            <person name="Kevbrin V.V."/>
        </authorList>
    </citation>
    <scope>NUCLEOTIDE SEQUENCE</scope>
    <source>
        <strain evidence="2">Z-710</strain>
    </source>
</reference>
<sequence>MDKIRKGLLRYATGIEVVLAVLILLGVTIALSSVLRYLAIIPQTDIYDIYEVLQKFLSIALLLIIGIELVLMLLTHSATSVLELVLFAIARKMLVYSETMLELLIAAAAIAIVFAVKKYLLDSKHLLREKQDLLSYKNVNSEKKEK</sequence>
<name>A0AAU8HUS6_9FIRM</name>
<keyword evidence="1" id="KW-1133">Transmembrane helix</keyword>
<evidence type="ECO:0008006" key="3">
    <source>
        <dbReference type="Google" id="ProtNLM"/>
    </source>
</evidence>
<accession>A0AAU8HUS6</accession>
<feature type="transmembrane region" description="Helical" evidence="1">
    <location>
        <begin position="59"/>
        <end position="89"/>
    </location>
</feature>
<dbReference type="AlphaFoldDB" id="A0AAU8HUS6"/>